<evidence type="ECO:0000256" key="4">
    <source>
        <dbReference type="ARBA" id="ARBA00023030"/>
    </source>
</evidence>
<evidence type="ECO:0000256" key="6">
    <source>
        <dbReference type="RuleBase" id="RU003818"/>
    </source>
</evidence>
<dbReference type="InterPro" id="IPR004153">
    <property type="entry name" value="CXCXC_repeat"/>
</dbReference>
<dbReference type="InterPro" id="IPR000072">
    <property type="entry name" value="PDGF/VEGF_dom"/>
</dbReference>
<evidence type="ECO:0000313" key="8">
    <source>
        <dbReference type="EMBL" id="CAD7203005.1"/>
    </source>
</evidence>
<dbReference type="Pfam" id="PF00341">
    <property type="entry name" value="PDGF"/>
    <property type="match status" value="1"/>
</dbReference>
<sequence>MSTKDVNSMNKLFKNAIPKTKCKIRSTLVTLPDPPNGFFYLPSCVSVKRCVGCCSDELTECLPTATNVRVKMIPIELKNDTHNSSGTTSNLLPAGNTKYTTKIARDVCMSLVLWSKRYFVNTGGRDEERPVNQSLIDGVIIIDVTSTNQPKLMKLKPIQIEEHLKCQCSCKLSPSDCSKIQIFDPDSCLCRCNNKTVCNNGLSWDPMKCGCL</sequence>
<keyword evidence="4 6" id="KW-0339">Growth factor</keyword>
<dbReference type="Gene3D" id="2.10.90.10">
    <property type="entry name" value="Cystine-knot cytokines"/>
    <property type="match status" value="1"/>
</dbReference>
<keyword evidence="5" id="KW-1015">Disulfide bond</keyword>
<dbReference type="GO" id="GO:0005172">
    <property type="term" value="F:vascular endothelial growth factor receptor binding"/>
    <property type="evidence" value="ECO:0007669"/>
    <property type="project" value="TreeGrafter"/>
</dbReference>
<dbReference type="EMBL" id="OA570047">
    <property type="protein sequence ID" value="CAD7203005.1"/>
    <property type="molecule type" value="Genomic_DNA"/>
</dbReference>
<reference evidence="8" key="1">
    <citation type="submission" date="2020-11" db="EMBL/GenBank/DDBJ databases">
        <authorList>
            <person name="Tran Van P."/>
        </authorList>
    </citation>
    <scope>NUCLEOTIDE SEQUENCE</scope>
</reference>
<dbReference type="AlphaFoldDB" id="A0A7R8VT09"/>
<evidence type="ECO:0000256" key="2">
    <source>
        <dbReference type="ARBA" id="ARBA00022525"/>
    </source>
</evidence>
<dbReference type="Pfam" id="PF03128">
    <property type="entry name" value="CXCXC"/>
    <property type="match status" value="1"/>
</dbReference>
<evidence type="ECO:0000256" key="3">
    <source>
        <dbReference type="ARBA" id="ARBA00022729"/>
    </source>
</evidence>
<proteinExistence type="inferred from homology"/>
<protein>
    <recommendedName>
        <fullName evidence="7">Platelet-derived growth factor (PDGF) family profile domain-containing protein</fullName>
    </recommendedName>
</protein>
<dbReference type="GO" id="GO:0001666">
    <property type="term" value="P:response to hypoxia"/>
    <property type="evidence" value="ECO:0007669"/>
    <property type="project" value="TreeGrafter"/>
</dbReference>
<dbReference type="SMART" id="SM00141">
    <property type="entry name" value="PDGF"/>
    <property type="match status" value="1"/>
</dbReference>
<dbReference type="GO" id="GO:0016020">
    <property type="term" value="C:membrane"/>
    <property type="evidence" value="ECO:0007669"/>
    <property type="project" value="InterPro"/>
</dbReference>
<dbReference type="PANTHER" id="PTHR12025:SF15">
    <property type="entry name" value="VASCULAR ENDOTHELIAL GROWTH FACTOR C-LIKE ISOFORM X1"/>
    <property type="match status" value="1"/>
</dbReference>
<evidence type="ECO:0000259" key="7">
    <source>
        <dbReference type="PROSITE" id="PS50278"/>
    </source>
</evidence>
<organism evidence="8">
    <name type="scientific">Timema douglasi</name>
    <name type="common">Walking stick</name>
    <dbReference type="NCBI Taxonomy" id="61478"/>
    <lineage>
        <taxon>Eukaryota</taxon>
        <taxon>Metazoa</taxon>
        <taxon>Ecdysozoa</taxon>
        <taxon>Arthropoda</taxon>
        <taxon>Hexapoda</taxon>
        <taxon>Insecta</taxon>
        <taxon>Pterygota</taxon>
        <taxon>Neoptera</taxon>
        <taxon>Polyneoptera</taxon>
        <taxon>Phasmatodea</taxon>
        <taxon>Timematodea</taxon>
        <taxon>Timematoidea</taxon>
        <taxon>Timematidae</taxon>
        <taxon>Timema</taxon>
    </lineage>
</organism>
<keyword evidence="2" id="KW-0964">Secreted</keyword>
<name>A0A7R8VT09_TIMDO</name>
<gene>
    <name evidence="8" type="ORF">TDIB3V08_LOCUS9182</name>
</gene>
<comment type="subcellular location">
    <subcellularLocation>
        <location evidence="1">Secreted</location>
    </subcellularLocation>
</comment>
<evidence type="ECO:0000256" key="1">
    <source>
        <dbReference type="ARBA" id="ARBA00004613"/>
    </source>
</evidence>
<dbReference type="GO" id="GO:0042056">
    <property type="term" value="F:chemoattractant activity"/>
    <property type="evidence" value="ECO:0007669"/>
    <property type="project" value="TreeGrafter"/>
</dbReference>
<dbReference type="GO" id="GO:0048010">
    <property type="term" value="P:vascular endothelial growth factor receptor signaling pathway"/>
    <property type="evidence" value="ECO:0007669"/>
    <property type="project" value="TreeGrafter"/>
</dbReference>
<dbReference type="InterPro" id="IPR029034">
    <property type="entry name" value="Cystine-knot_cytokine"/>
</dbReference>
<dbReference type="SUPFAM" id="SSF57501">
    <property type="entry name" value="Cystine-knot cytokines"/>
    <property type="match status" value="1"/>
</dbReference>
<keyword evidence="3" id="KW-0732">Signal</keyword>
<comment type="similarity">
    <text evidence="6">Belongs to the PDGF/VEGF growth factor family.</text>
</comment>
<dbReference type="PANTHER" id="PTHR12025">
    <property type="entry name" value="VASCULAR ENDOTHELIAL GROWTH FACTOR"/>
    <property type="match status" value="1"/>
</dbReference>
<dbReference type="GO" id="GO:0005615">
    <property type="term" value="C:extracellular space"/>
    <property type="evidence" value="ECO:0007669"/>
    <property type="project" value="TreeGrafter"/>
</dbReference>
<feature type="domain" description="Platelet-derived growth factor (PDGF) family profile" evidence="7">
    <location>
        <begin position="4"/>
        <end position="66"/>
    </location>
</feature>
<accession>A0A7R8VT09</accession>
<dbReference type="GO" id="GO:0050930">
    <property type="term" value="P:induction of positive chemotaxis"/>
    <property type="evidence" value="ECO:0007669"/>
    <property type="project" value="TreeGrafter"/>
</dbReference>
<dbReference type="GO" id="GO:0008083">
    <property type="term" value="F:growth factor activity"/>
    <property type="evidence" value="ECO:0007669"/>
    <property type="project" value="UniProtKB-KW"/>
</dbReference>
<dbReference type="GO" id="GO:0001938">
    <property type="term" value="P:positive regulation of endothelial cell proliferation"/>
    <property type="evidence" value="ECO:0007669"/>
    <property type="project" value="TreeGrafter"/>
</dbReference>
<dbReference type="PROSITE" id="PS50278">
    <property type="entry name" value="PDGF_2"/>
    <property type="match status" value="1"/>
</dbReference>
<evidence type="ECO:0000256" key="5">
    <source>
        <dbReference type="ARBA" id="ARBA00023157"/>
    </source>
</evidence>
<dbReference type="InterPro" id="IPR050507">
    <property type="entry name" value="PDGF/VEGF_growth_factor"/>
</dbReference>